<evidence type="ECO:0000256" key="1">
    <source>
        <dbReference type="ARBA" id="ARBA00007967"/>
    </source>
</evidence>
<protein>
    <submittedName>
        <fullName evidence="2">Uncharacterized protein</fullName>
    </submittedName>
</protein>
<gene>
    <name evidence="2" type="ORF">POM88_043589</name>
</gene>
<organism evidence="2 3">
    <name type="scientific">Heracleum sosnowskyi</name>
    <dbReference type="NCBI Taxonomy" id="360622"/>
    <lineage>
        <taxon>Eukaryota</taxon>
        <taxon>Viridiplantae</taxon>
        <taxon>Streptophyta</taxon>
        <taxon>Embryophyta</taxon>
        <taxon>Tracheophyta</taxon>
        <taxon>Spermatophyta</taxon>
        <taxon>Magnoliopsida</taxon>
        <taxon>eudicotyledons</taxon>
        <taxon>Gunneridae</taxon>
        <taxon>Pentapetalae</taxon>
        <taxon>asterids</taxon>
        <taxon>campanulids</taxon>
        <taxon>Apiales</taxon>
        <taxon>Apiaceae</taxon>
        <taxon>Apioideae</taxon>
        <taxon>apioid superclade</taxon>
        <taxon>Tordylieae</taxon>
        <taxon>Tordyliinae</taxon>
        <taxon>Heracleum</taxon>
    </lineage>
</organism>
<keyword evidence="3" id="KW-1185">Reference proteome</keyword>
<evidence type="ECO:0000313" key="2">
    <source>
        <dbReference type="EMBL" id="KAK1359115.1"/>
    </source>
</evidence>
<reference evidence="2" key="2">
    <citation type="submission" date="2023-05" db="EMBL/GenBank/DDBJ databases">
        <authorList>
            <person name="Schelkunov M.I."/>
        </authorList>
    </citation>
    <scope>NUCLEOTIDE SEQUENCE</scope>
    <source>
        <strain evidence="2">Hsosn_3</strain>
        <tissue evidence="2">Leaf</tissue>
    </source>
</reference>
<reference evidence="2" key="1">
    <citation type="submission" date="2023-02" db="EMBL/GenBank/DDBJ databases">
        <title>Genome of toxic invasive species Heracleum sosnowskyi carries increased number of genes despite the absence of recent whole-genome duplications.</title>
        <authorList>
            <person name="Schelkunov M."/>
            <person name="Shtratnikova V."/>
            <person name="Makarenko M."/>
            <person name="Klepikova A."/>
            <person name="Omelchenko D."/>
            <person name="Novikova G."/>
            <person name="Obukhova E."/>
            <person name="Bogdanov V."/>
            <person name="Penin A."/>
            <person name="Logacheva M."/>
        </authorList>
    </citation>
    <scope>NUCLEOTIDE SEQUENCE</scope>
    <source>
        <strain evidence="2">Hsosn_3</strain>
        <tissue evidence="2">Leaf</tissue>
    </source>
</reference>
<proteinExistence type="inferred from homology"/>
<dbReference type="EMBL" id="JAUIZM010000010">
    <property type="protein sequence ID" value="KAK1359115.1"/>
    <property type="molecule type" value="Genomic_DNA"/>
</dbReference>
<name>A0AAD8M258_9APIA</name>
<sequence length="175" mass="19757">MSLVNGLHMNAAGNHQCSYADNSTLQKNVILKSRKVLEDTIKDFGTHGFSECSKLADLGCSSGPTAFLSVTNKINSIRALCQEKNLKAPNEFQVFMNDLPNNDSTHFLEGSHHFMQSLKMRKAMKNLIHWISQIPEKLLDSNKGNVYLAKDGPPGVYEAYFNQFRKDLTTFLRMR</sequence>
<comment type="caution">
    <text evidence="2">The sequence shown here is derived from an EMBL/GenBank/DDBJ whole genome shotgun (WGS) entry which is preliminary data.</text>
</comment>
<accession>A0AAD8M258</accession>
<dbReference type="PANTHER" id="PTHR31009">
    <property type="entry name" value="S-ADENOSYL-L-METHIONINE:CARBOXYL METHYLTRANSFERASE FAMILY PROTEIN"/>
    <property type="match status" value="1"/>
</dbReference>
<dbReference type="GO" id="GO:0008168">
    <property type="term" value="F:methyltransferase activity"/>
    <property type="evidence" value="ECO:0007669"/>
    <property type="project" value="InterPro"/>
</dbReference>
<dbReference type="Proteomes" id="UP001237642">
    <property type="component" value="Unassembled WGS sequence"/>
</dbReference>
<dbReference type="Pfam" id="PF03492">
    <property type="entry name" value="Methyltransf_7"/>
    <property type="match status" value="2"/>
</dbReference>
<dbReference type="SUPFAM" id="SSF53335">
    <property type="entry name" value="S-adenosyl-L-methionine-dependent methyltransferases"/>
    <property type="match status" value="1"/>
</dbReference>
<evidence type="ECO:0000313" key="3">
    <source>
        <dbReference type="Proteomes" id="UP001237642"/>
    </source>
</evidence>
<dbReference type="InterPro" id="IPR005299">
    <property type="entry name" value="MeTrfase_7"/>
</dbReference>
<dbReference type="Gene3D" id="3.40.50.150">
    <property type="entry name" value="Vaccinia Virus protein VP39"/>
    <property type="match status" value="2"/>
</dbReference>
<dbReference type="AlphaFoldDB" id="A0AAD8M258"/>
<comment type="similarity">
    <text evidence="1">Belongs to the methyltransferase superfamily. Type-7 methyltransferase family.</text>
</comment>
<dbReference type="InterPro" id="IPR029063">
    <property type="entry name" value="SAM-dependent_MTases_sf"/>
</dbReference>